<accession>A0ABV1M4T3</accession>
<dbReference type="NCBIfam" id="NF008271">
    <property type="entry name" value="PRK11045.1"/>
    <property type="match status" value="1"/>
</dbReference>
<comment type="caution">
    <text evidence="8">Lacks conserved residue(s) required for the propagation of feature annotation.</text>
</comment>
<dbReference type="Pfam" id="PF07017">
    <property type="entry name" value="PagP"/>
    <property type="match status" value="1"/>
</dbReference>
<keyword evidence="10" id="KW-1185">Reference proteome</keyword>
<evidence type="ECO:0000313" key="9">
    <source>
        <dbReference type="EMBL" id="MEQ6291248.1"/>
    </source>
</evidence>
<gene>
    <name evidence="8 9" type="primary">pagP</name>
    <name evidence="9" type="ORF">ABNW52_11555</name>
</gene>
<dbReference type="Gene3D" id="2.40.160.20">
    <property type="match status" value="1"/>
</dbReference>
<evidence type="ECO:0000256" key="2">
    <source>
        <dbReference type="ARBA" id="ARBA00006368"/>
    </source>
</evidence>
<dbReference type="SUPFAM" id="SSF56925">
    <property type="entry name" value="OMPA-like"/>
    <property type="match status" value="1"/>
</dbReference>
<keyword evidence="4 8" id="KW-0732">Signal</keyword>
<dbReference type="RefSeq" id="WP_349587819.1">
    <property type="nucleotide sequence ID" value="NZ_JBEFLD010000005.1"/>
</dbReference>
<keyword evidence="6 8" id="KW-0998">Cell outer membrane</keyword>
<dbReference type="HAMAP" id="MF_00837">
    <property type="entry name" value="PagP_transferase"/>
    <property type="match status" value="1"/>
</dbReference>
<dbReference type="GO" id="GO:0016746">
    <property type="term" value="F:acyltransferase activity"/>
    <property type="evidence" value="ECO:0007669"/>
    <property type="project" value="UniProtKB-KW"/>
</dbReference>
<comment type="similarity">
    <text evidence="2 8">Belongs to the lipid A palmitoyltransferase family.</text>
</comment>
<keyword evidence="7 8" id="KW-0012">Acyltransferase</keyword>
<dbReference type="EMBL" id="JBEFLD010000005">
    <property type="protein sequence ID" value="MEQ6291248.1"/>
    <property type="molecule type" value="Genomic_DNA"/>
</dbReference>
<evidence type="ECO:0000256" key="8">
    <source>
        <dbReference type="HAMAP-Rule" id="MF_00837"/>
    </source>
</evidence>
<comment type="subcellular location">
    <subcellularLocation>
        <location evidence="1 8">Cell outer membrane</location>
    </subcellularLocation>
</comment>
<dbReference type="EC" id="2.3.1.251" evidence="8"/>
<evidence type="ECO:0000256" key="6">
    <source>
        <dbReference type="ARBA" id="ARBA00023237"/>
    </source>
</evidence>
<feature type="active site" evidence="8">
    <location>
        <position position="117"/>
    </location>
</feature>
<dbReference type="InterPro" id="IPR009746">
    <property type="entry name" value="LipidA_acyl_PagP"/>
</dbReference>
<keyword evidence="3 8" id="KW-0808">Transferase</keyword>
<dbReference type="InterPro" id="IPR011250">
    <property type="entry name" value="OMP/PagP_B-barrel"/>
</dbReference>
<feature type="active site" evidence="8">
    <location>
        <position position="118"/>
    </location>
</feature>
<comment type="caution">
    <text evidence="9">The sequence shown here is derived from an EMBL/GenBank/DDBJ whole genome shotgun (WGS) entry which is preliminary data.</text>
</comment>
<sequence length="206" mass="22835" precursor="true">MKAVSRIVVLALLASAASVPAVASDASMAVAEAPEDSSGVLDRTRRLSDQAMANMAATWQSSQYELYVPLYTWHNRAMYAADKIDGYNENPWGLGVGKYHYDAEGDWHAWYAMAFLDSHHDVEPIVGYGYQKMWRPQGDWRLGAGFTAGVTMRSDYHYVPLPVILPTVSAEYGRFSLQATYIPGAAGAGNVLFTWARWQFSDKPGR</sequence>
<feature type="chain" id="PRO_5044914063" description="Lipid A acyltransferase PagP" evidence="8">
    <location>
        <begin position="24"/>
        <end position="206"/>
    </location>
</feature>
<dbReference type="Proteomes" id="UP001433638">
    <property type="component" value="Unassembled WGS sequence"/>
</dbReference>
<evidence type="ECO:0000256" key="4">
    <source>
        <dbReference type="ARBA" id="ARBA00022729"/>
    </source>
</evidence>
<proteinExistence type="inferred from homology"/>
<protein>
    <recommendedName>
        <fullName evidence="8">Lipid A acyltransferase PagP</fullName>
        <ecNumber evidence="8">2.3.1.251</ecNumber>
    </recommendedName>
    <alternativeName>
        <fullName evidence="8">Lipid A acylation protein</fullName>
    </alternativeName>
</protein>
<comment type="catalytic activity">
    <reaction evidence="8">
        <text>a lipid IVA + a 1,2-diacyl-sn-glycero-3-phosphocholine = a lipid IVB + a 2-acyl-sn-glycero-3-phosphocholine</text>
        <dbReference type="Rhea" id="RHEA:74279"/>
        <dbReference type="ChEBI" id="CHEBI:57643"/>
        <dbReference type="ChEBI" id="CHEBI:57875"/>
        <dbReference type="ChEBI" id="CHEBI:176425"/>
        <dbReference type="ChEBI" id="CHEBI:193143"/>
        <dbReference type="EC" id="2.3.1.251"/>
    </reaction>
</comment>
<comment type="catalytic activity">
    <reaction evidence="8">
        <text>a lipid IIA + a 1,2-diacyl-sn-glycero-3-phosphocholine = a lipid IIB + a 2-acyl-sn-glycero-3-phosphocholine</text>
        <dbReference type="Rhea" id="RHEA:74283"/>
        <dbReference type="ChEBI" id="CHEBI:57643"/>
        <dbReference type="ChEBI" id="CHEBI:57875"/>
        <dbReference type="ChEBI" id="CHEBI:193144"/>
        <dbReference type="ChEBI" id="CHEBI:193145"/>
        <dbReference type="EC" id="2.3.1.251"/>
    </reaction>
</comment>
<feature type="active site" evidence="8">
    <location>
        <position position="74"/>
    </location>
</feature>
<organism evidence="9 10">
    <name type="scientific">Vogesella oryzagri</name>
    <dbReference type="NCBI Taxonomy" id="3160864"/>
    <lineage>
        <taxon>Bacteria</taxon>
        <taxon>Pseudomonadati</taxon>
        <taxon>Pseudomonadota</taxon>
        <taxon>Betaproteobacteria</taxon>
        <taxon>Neisseriales</taxon>
        <taxon>Chromobacteriaceae</taxon>
        <taxon>Vogesella</taxon>
    </lineage>
</organism>
<feature type="site" description="Role in lipopolysaccharide recognition" evidence="8">
    <location>
        <position position="83"/>
    </location>
</feature>
<evidence type="ECO:0000313" key="10">
    <source>
        <dbReference type="Proteomes" id="UP001433638"/>
    </source>
</evidence>
<name>A0ABV1M4T3_9NEIS</name>
<comment type="function">
    <text evidence="8">Transfers a fatty acid residue from the sn-1 position of a phospholipid to the N-linked hydroxyfatty acid chain on the proximal unit of lipid A or its precursors.</text>
</comment>
<keyword evidence="5 8" id="KW-0472">Membrane</keyword>
<evidence type="ECO:0000256" key="5">
    <source>
        <dbReference type="ARBA" id="ARBA00023136"/>
    </source>
</evidence>
<feature type="signal peptide" evidence="8">
    <location>
        <begin position="1"/>
        <end position="23"/>
    </location>
</feature>
<evidence type="ECO:0000256" key="3">
    <source>
        <dbReference type="ARBA" id="ARBA00022679"/>
    </source>
</evidence>
<evidence type="ECO:0000256" key="1">
    <source>
        <dbReference type="ARBA" id="ARBA00004442"/>
    </source>
</evidence>
<comment type="subunit">
    <text evidence="8">Homodimer.</text>
</comment>
<reference evidence="9" key="1">
    <citation type="submission" date="2024-06" db="EMBL/GenBank/DDBJ databases">
        <title>Genome sequence of Vogesella sp. MAHUQ-64.</title>
        <authorList>
            <person name="Huq M.A."/>
        </authorList>
    </citation>
    <scope>NUCLEOTIDE SEQUENCE</scope>
    <source>
        <strain evidence="9">MAHUQ-64</strain>
    </source>
</reference>
<evidence type="ECO:0000256" key="7">
    <source>
        <dbReference type="ARBA" id="ARBA00023315"/>
    </source>
</evidence>
<comment type="catalytic activity">
    <reaction evidence="8">
        <text>a lipid A + a 1,2-diacyl-sn-glycero-3-phosphocholine = a hepta-acyl lipid A + a 2-acyl-sn-glycero-3-phosphocholine</text>
        <dbReference type="Rhea" id="RHEA:74275"/>
        <dbReference type="ChEBI" id="CHEBI:57643"/>
        <dbReference type="ChEBI" id="CHEBI:57875"/>
        <dbReference type="ChEBI" id="CHEBI:193141"/>
        <dbReference type="ChEBI" id="CHEBI:193142"/>
        <dbReference type="EC" id="2.3.1.251"/>
    </reaction>
</comment>